<keyword evidence="3" id="KW-0804">Transcription</keyword>
<dbReference type="PANTHER" id="PTHR33388:SF1">
    <property type="entry name" value="PROTEIN SPEAR2"/>
    <property type="match status" value="1"/>
</dbReference>
<dbReference type="PANTHER" id="PTHR33388">
    <property type="entry name" value="OS01G0212500 PROTEIN"/>
    <property type="match status" value="1"/>
</dbReference>
<reference evidence="5" key="1">
    <citation type="journal article" date="2023" name="Plant Biotechnol. J.">
        <title>Chromosome-level wild Hevea brasiliensis genome provides new tools for genomic-assisted breeding and valuable loci to elevate rubber yield.</title>
        <authorList>
            <person name="Cheng H."/>
            <person name="Song X."/>
            <person name="Hu Y."/>
            <person name="Wu T."/>
            <person name="Yang Q."/>
            <person name="An Z."/>
            <person name="Feng S."/>
            <person name="Deng Z."/>
            <person name="Wu W."/>
            <person name="Zeng X."/>
            <person name="Tu M."/>
            <person name="Wang X."/>
            <person name="Huang H."/>
        </authorList>
    </citation>
    <scope>NUCLEOTIDE SEQUENCE</scope>
    <source>
        <strain evidence="5">MT/VB/25A 57/8</strain>
    </source>
</reference>
<keyword evidence="6" id="KW-1185">Reference proteome</keyword>
<dbReference type="InterPro" id="IPR014855">
    <property type="entry name" value="NOZZLE"/>
</dbReference>
<sequence length="414" mass="45113">MVQEEETPKCSNSNNSGGGRSSKKQKQKKVPQRGLGVAQLEKIRLEEQKKDGSMILTSASTPISSPPKPSNHSASVPIPNYQSYSTSSIPCPSDISSPNSILRPQNTDIFNSNTIPFVNSLGWQSVSVQGHGNMPKIWNSYDFDLEKETTCGIDPGLAFRSSLNLPFESNSIWPLPSLTQRVQYQQPPPPPPMVNVSSTSSSSSLQNLHMELPSNQSYYGNYTPIWPAEEKMVGMKRPYPFALDNPPGPSFPSKFPPIVHPIGRSDESFSFGNAGTFNFTLANPNFREGPLCSDSISEPKPNSKKIVKENAVSRGDFLTLGPPTTTLTCQNSKLEPPSAYLALHNYGNLDFDSLPYQGSMEDPTVEPGPSVPNDLQPYYSFLPPAIMQIGPPTKTTSNCSGGDAVENVDLNLKL</sequence>
<feature type="region of interest" description="Disordered" evidence="4">
    <location>
        <begin position="1"/>
        <end position="76"/>
    </location>
</feature>
<evidence type="ECO:0000313" key="5">
    <source>
        <dbReference type="EMBL" id="KAJ9182960.1"/>
    </source>
</evidence>
<dbReference type="Pfam" id="PF08744">
    <property type="entry name" value="NOZZLE"/>
    <property type="match status" value="1"/>
</dbReference>
<protein>
    <submittedName>
        <fullName evidence="5">Uncharacterized protein</fullName>
    </submittedName>
</protein>
<dbReference type="Proteomes" id="UP001174677">
    <property type="component" value="Chromosome 4"/>
</dbReference>
<evidence type="ECO:0000313" key="6">
    <source>
        <dbReference type="Proteomes" id="UP001174677"/>
    </source>
</evidence>
<dbReference type="InterPro" id="IPR040356">
    <property type="entry name" value="SPEAR"/>
</dbReference>
<name>A0ABQ9MU96_HEVBR</name>
<keyword evidence="2" id="KW-0805">Transcription regulation</keyword>
<feature type="compositionally biased region" description="Basic and acidic residues" evidence="4">
    <location>
        <begin position="41"/>
        <end position="52"/>
    </location>
</feature>
<gene>
    <name evidence="5" type="ORF">P3X46_006888</name>
</gene>
<evidence type="ECO:0000256" key="4">
    <source>
        <dbReference type="SAM" id="MobiDB-lite"/>
    </source>
</evidence>
<accession>A0ABQ9MU96</accession>
<evidence type="ECO:0000256" key="3">
    <source>
        <dbReference type="ARBA" id="ARBA00023163"/>
    </source>
</evidence>
<evidence type="ECO:0000256" key="1">
    <source>
        <dbReference type="ARBA" id="ARBA00022491"/>
    </source>
</evidence>
<feature type="compositionally biased region" description="Basic residues" evidence="4">
    <location>
        <begin position="21"/>
        <end position="31"/>
    </location>
</feature>
<proteinExistence type="predicted"/>
<keyword evidence="1" id="KW-0678">Repressor</keyword>
<comment type="caution">
    <text evidence="5">The sequence shown here is derived from an EMBL/GenBank/DDBJ whole genome shotgun (WGS) entry which is preliminary data.</text>
</comment>
<organism evidence="5 6">
    <name type="scientific">Hevea brasiliensis</name>
    <name type="common">Para rubber tree</name>
    <name type="synonym">Siphonia brasiliensis</name>
    <dbReference type="NCBI Taxonomy" id="3981"/>
    <lineage>
        <taxon>Eukaryota</taxon>
        <taxon>Viridiplantae</taxon>
        <taxon>Streptophyta</taxon>
        <taxon>Embryophyta</taxon>
        <taxon>Tracheophyta</taxon>
        <taxon>Spermatophyta</taxon>
        <taxon>Magnoliopsida</taxon>
        <taxon>eudicotyledons</taxon>
        <taxon>Gunneridae</taxon>
        <taxon>Pentapetalae</taxon>
        <taxon>rosids</taxon>
        <taxon>fabids</taxon>
        <taxon>Malpighiales</taxon>
        <taxon>Euphorbiaceae</taxon>
        <taxon>Crotonoideae</taxon>
        <taxon>Micrandreae</taxon>
        <taxon>Hevea</taxon>
    </lineage>
</organism>
<evidence type="ECO:0000256" key="2">
    <source>
        <dbReference type="ARBA" id="ARBA00023015"/>
    </source>
</evidence>
<dbReference type="EMBL" id="JARPOI010000004">
    <property type="protein sequence ID" value="KAJ9182960.1"/>
    <property type="molecule type" value="Genomic_DNA"/>
</dbReference>